<dbReference type="SUPFAM" id="SSF50985">
    <property type="entry name" value="RCC1/BLIP-II"/>
    <property type="match status" value="1"/>
</dbReference>
<dbReference type="RefSeq" id="XP_003063780.1">
    <property type="nucleotide sequence ID" value="XM_003063734.1"/>
</dbReference>
<feature type="repeat" description="RCC1" evidence="1">
    <location>
        <begin position="1"/>
        <end position="51"/>
    </location>
</feature>
<dbReference type="Proteomes" id="UP000001876">
    <property type="component" value="Unassembled WGS sequence"/>
</dbReference>
<dbReference type="PROSITE" id="PS50012">
    <property type="entry name" value="RCC1_3"/>
    <property type="match status" value="3"/>
</dbReference>
<feature type="repeat" description="RCC1" evidence="1">
    <location>
        <begin position="52"/>
        <end position="106"/>
    </location>
</feature>
<organism evidence="3">
    <name type="scientific">Micromonas pusilla (strain CCMP1545)</name>
    <name type="common">Picoplanktonic green alga</name>
    <dbReference type="NCBI Taxonomy" id="564608"/>
    <lineage>
        <taxon>Eukaryota</taxon>
        <taxon>Viridiplantae</taxon>
        <taxon>Chlorophyta</taxon>
        <taxon>Mamiellophyceae</taxon>
        <taxon>Mamiellales</taxon>
        <taxon>Mamiellaceae</taxon>
        <taxon>Micromonas</taxon>
    </lineage>
</organism>
<dbReference type="GO" id="GO:0005737">
    <property type="term" value="C:cytoplasm"/>
    <property type="evidence" value="ECO:0007669"/>
    <property type="project" value="TreeGrafter"/>
</dbReference>
<gene>
    <name evidence="2" type="ORF">MICPUCDRAFT_36528</name>
</gene>
<dbReference type="eggNOG" id="KOG1426">
    <property type="taxonomic scope" value="Eukaryota"/>
</dbReference>
<reference evidence="2 3" key="1">
    <citation type="journal article" date="2009" name="Science">
        <title>Green evolution and dynamic adaptations revealed by genomes of the marine picoeukaryotes Micromonas.</title>
        <authorList>
            <person name="Worden A.Z."/>
            <person name="Lee J.H."/>
            <person name="Mock T."/>
            <person name="Rouze P."/>
            <person name="Simmons M.P."/>
            <person name="Aerts A.L."/>
            <person name="Allen A.E."/>
            <person name="Cuvelier M.L."/>
            <person name="Derelle E."/>
            <person name="Everett M.V."/>
            <person name="Foulon E."/>
            <person name="Grimwood J."/>
            <person name="Gundlach H."/>
            <person name="Henrissat B."/>
            <person name="Napoli C."/>
            <person name="McDonald S.M."/>
            <person name="Parker M.S."/>
            <person name="Rombauts S."/>
            <person name="Salamov A."/>
            <person name="Von Dassow P."/>
            <person name="Badger J.H."/>
            <person name="Coutinho P.M."/>
            <person name="Demir E."/>
            <person name="Dubchak I."/>
            <person name="Gentemann C."/>
            <person name="Eikrem W."/>
            <person name="Gready J.E."/>
            <person name="John U."/>
            <person name="Lanier W."/>
            <person name="Lindquist E.A."/>
            <person name="Lucas S."/>
            <person name="Mayer K.F."/>
            <person name="Moreau H."/>
            <person name="Not F."/>
            <person name="Otillar R."/>
            <person name="Panaud O."/>
            <person name="Pangilinan J."/>
            <person name="Paulsen I."/>
            <person name="Piegu B."/>
            <person name="Poliakov A."/>
            <person name="Robbens S."/>
            <person name="Schmutz J."/>
            <person name="Toulza E."/>
            <person name="Wyss T."/>
            <person name="Zelensky A."/>
            <person name="Zhou K."/>
            <person name="Armbrust E.V."/>
            <person name="Bhattacharya D."/>
            <person name="Goodenough U.W."/>
            <person name="Van de Peer Y."/>
            <person name="Grigoriev I.V."/>
        </authorList>
    </citation>
    <scope>NUCLEOTIDE SEQUENCE [LARGE SCALE GENOMIC DNA]</scope>
    <source>
        <strain evidence="2 3">CCMP1545</strain>
    </source>
</reference>
<dbReference type="PRINTS" id="PR00633">
    <property type="entry name" value="RCCNDNSATION"/>
</dbReference>
<proteinExistence type="predicted"/>
<name>C1N6R9_MICPC</name>
<accession>C1N6R9</accession>
<feature type="non-terminal residue" evidence="2">
    <location>
        <position position="344"/>
    </location>
</feature>
<dbReference type="PANTHER" id="PTHR45982:SF1">
    <property type="entry name" value="REGULATOR OF CHROMOSOME CONDENSATION"/>
    <property type="match status" value="1"/>
</dbReference>
<dbReference type="OMA" id="TWGANNE"/>
<evidence type="ECO:0000313" key="3">
    <source>
        <dbReference type="Proteomes" id="UP000001876"/>
    </source>
</evidence>
<dbReference type="Pfam" id="PF13540">
    <property type="entry name" value="RCC1_2"/>
    <property type="match status" value="2"/>
</dbReference>
<dbReference type="InterPro" id="IPR051553">
    <property type="entry name" value="Ran_GTPase-activating"/>
</dbReference>
<dbReference type="GeneID" id="9689042"/>
<dbReference type="STRING" id="564608.C1N6R9"/>
<dbReference type="Pfam" id="PF00415">
    <property type="entry name" value="RCC1"/>
    <property type="match status" value="2"/>
</dbReference>
<dbReference type="AlphaFoldDB" id="C1N6R9"/>
<dbReference type="PANTHER" id="PTHR45982">
    <property type="entry name" value="REGULATOR OF CHROMOSOME CONDENSATION"/>
    <property type="match status" value="1"/>
</dbReference>
<sequence>MGQLGLGVRNAEDTTLRFVPTLLELYNGNGQKQPVIDVALGLEHTVAVVKGGRVFVWGSNRWGQLGIDQDPDVVPWTSIPTPIDIGGESIRNVSSAGGHNAALTFGGAVYTWGANNEGQLGQSGCIREDGIGNDPSVAGNPVIIEIKTGSYHSLALTDDGNLFSWGDNFFGQLGHGYLSLQQEPDAFYQTQNYRVPEMIDVPERVKHWDYGTTEVVTETVGNVTREVTRNVQVTGKIRLPDGGEDRIIQVDAGFFQSIALTKNGNVYVWGTNAKGQMGTCGCGPCVHDYDAAGQCDPLVGAPPLPPAPVAITFGAATPVVTNQETSTSNTTADPYANYFWNVGC</sequence>
<dbReference type="OrthoDB" id="512027at2759"/>
<dbReference type="GO" id="GO:0005085">
    <property type="term" value="F:guanyl-nucleotide exchange factor activity"/>
    <property type="evidence" value="ECO:0007669"/>
    <property type="project" value="TreeGrafter"/>
</dbReference>
<dbReference type="InterPro" id="IPR009091">
    <property type="entry name" value="RCC1/BLIP-II"/>
</dbReference>
<dbReference type="KEGG" id="mpp:MICPUCDRAFT_36528"/>
<evidence type="ECO:0000313" key="2">
    <source>
        <dbReference type="EMBL" id="EEH52153.1"/>
    </source>
</evidence>
<evidence type="ECO:0000256" key="1">
    <source>
        <dbReference type="PROSITE-ProRule" id="PRU00235"/>
    </source>
</evidence>
<protein>
    <submittedName>
        <fullName evidence="2">Predicted protein</fullName>
    </submittedName>
</protein>
<dbReference type="InterPro" id="IPR000408">
    <property type="entry name" value="Reg_chr_condens"/>
</dbReference>
<feature type="repeat" description="RCC1" evidence="1">
    <location>
        <begin position="107"/>
        <end position="159"/>
    </location>
</feature>
<keyword evidence="3" id="KW-1185">Reference proteome</keyword>
<dbReference type="Gene3D" id="2.130.10.30">
    <property type="entry name" value="Regulator of chromosome condensation 1/beta-lactamase-inhibitor protein II"/>
    <property type="match status" value="2"/>
</dbReference>
<dbReference type="EMBL" id="GG663749">
    <property type="protein sequence ID" value="EEH52153.1"/>
    <property type="molecule type" value="Genomic_DNA"/>
</dbReference>